<dbReference type="Pfam" id="PF04663">
    <property type="entry name" value="Phenol_monoox"/>
    <property type="match status" value="1"/>
</dbReference>
<dbReference type="RefSeq" id="WP_005172217.1">
    <property type="nucleotide sequence ID" value="NZ_FLLN01000009.1"/>
</dbReference>
<dbReference type="GO" id="GO:0018662">
    <property type="term" value="F:phenol 2-monooxygenase activity"/>
    <property type="evidence" value="ECO:0007669"/>
    <property type="project" value="InterPro"/>
</dbReference>
<dbReference type="Proteomes" id="UP000023774">
    <property type="component" value="Unassembled WGS sequence"/>
</dbReference>
<dbReference type="PATRIC" id="fig|1217709.3.peg.1907"/>
<evidence type="ECO:0000313" key="2">
    <source>
        <dbReference type="Proteomes" id="UP000023774"/>
    </source>
</evidence>
<proteinExistence type="predicted"/>
<dbReference type="HOGENOM" id="CLU_2057138_0_0_6"/>
<dbReference type="AlphaFoldDB" id="N9KSA4"/>
<evidence type="ECO:0008006" key="3">
    <source>
        <dbReference type="Google" id="ProtNLM"/>
    </source>
</evidence>
<name>N9KSA4_9GAMM</name>
<reference evidence="1 2" key="1">
    <citation type="submission" date="2013-02" db="EMBL/GenBank/DDBJ databases">
        <title>The Genome Sequence of Acinetobacter sp. NIPH 713.</title>
        <authorList>
            <consortium name="The Broad Institute Genome Sequencing Platform"/>
            <consortium name="The Broad Institute Genome Sequencing Center for Infectious Disease"/>
            <person name="Cerqueira G."/>
            <person name="Feldgarden M."/>
            <person name="Courvalin P."/>
            <person name="Perichon B."/>
            <person name="Grillot-Courvalin C."/>
            <person name="Clermont D."/>
            <person name="Rocha E."/>
            <person name="Yoon E.-J."/>
            <person name="Nemec A."/>
            <person name="Walker B."/>
            <person name="Young S.K."/>
            <person name="Zeng Q."/>
            <person name="Gargeya S."/>
            <person name="Fitzgerald M."/>
            <person name="Haas B."/>
            <person name="Abouelleil A."/>
            <person name="Alvarado L."/>
            <person name="Arachchi H.M."/>
            <person name="Berlin A.M."/>
            <person name="Chapman S.B."/>
            <person name="Dewar J."/>
            <person name="Goldberg J."/>
            <person name="Griggs A."/>
            <person name="Gujja S."/>
            <person name="Hansen M."/>
            <person name="Howarth C."/>
            <person name="Imamovic A."/>
            <person name="Larimer J."/>
            <person name="McCowan C."/>
            <person name="Murphy C."/>
            <person name="Neiman D."/>
            <person name="Pearson M."/>
            <person name="Priest M."/>
            <person name="Roberts A."/>
            <person name="Saif S."/>
            <person name="Shea T."/>
            <person name="Sisk P."/>
            <person name="Sykes S."/>
            <person name="Wortman J."/>
            <person name="Nusbaum C."/>
            <person name="Birren B."/>
        </authorList>
    </citation>
    <scope>NUCLEOTIDE SEQUENCE [LARGE SCALE GENOMIC DNA]</scope>
    <source>
        <strain evidence="1 2">NIPH 713</strain>
    </source>
</reference>
<accession>N9KSA4</accession>
<sequence length="116" mass="13358">MSVIALKPGYQGKVRDAKDQYDGQHVLFVEWNGHLSISAPIAVLVDPEQKFQDFIENQLTQSVFASHSDWAEIDWSNVEWIFERQPLQFDEQSSFNSLGIGHKSYLRFHTPHLNGI</sequence>
<dbReference type="Gene3D" id="3.10.20.560">
    <property type="entry name" value="Phenol hydroxylase"/>
    <property type="match status" value="1"/>
</dbReference>
<dbReference type="EMBL" id="APRJ01000011">
    <property type="protein sequence ID" value="ENW86912.1"/>
    <property type="molecule type" value="Genomic_DNA"/>
</dbReference>
<protein>
    <recommendedName>
        <fullName evidence="3">Phenol hydroxylase</fullName>
    </recommendedName>
</protein>
<gene>
    <name evidence="1" type="ORF">F906_01985</name>
</gene>
<dbReference type="OrthoDB" id="5343663at2"/>
<comment type="caution">
    <text evidence="1">The sequence shown here is derived from an EMBL/GenBank/DDBJ whole genome shotgun (WGS) entry which is preliminary data.</text>
</comment>
<dbReference type="InterPro" id="IPR006756">
    <property type="entry name" value="Phenol_hydroxylase"/>
</dbReference>
<organism evidence="1 2">
    <name type="scientific">Acinetobacter pseudolwoffii</name>
    <dbReference type="NCBI Taxonomy" id="2053287"/>
    <lineage>
        <taxon>Bacteria</taxon>
        <taxon>Pseudomonadati</taxon>
        <taxon>Pseudomonadota</taxon>
        <taxon>Gammaproteobacteria</taxon>
        <taxon>Moraxellales</taxon>
        <taxon>Moraxellaceae</taxon>
        <taxon>Acinetobacter</taxon>
    </lineage>
</organism>
<evidence type="ECO:0000313" key="1">
    <source>
        <dbReference type="EMBL" id="ENW86912.1"/>
    </source>
</evidence>
<dbReference type="InterPro" id="IPR043010">
    <property type="entry name" value="Phenol_hydroxylase_sf"/>
</dbReference>
<keyword evidence="2" id="KW-1185">Reference proteome</keyword>